<dbReference type="EMBL" id="MGGI01000010">
    <property type="protein sequence ID" value="OGM26883.1"/>
    <property type="molecule type" value="Genomic_DNA"/>
</dbReference>
<keyword evidence="1" id="KW-0472">Membrane</keyword>
<feature type="domain" description="YdbS-like PH" evidence="2">
    <location>
        <begin position="124"/>
        <end position="178"/>
    </location>
</feature>
<dbReference type="PANTHER" id="PTHR37938">
    <property type="entry name" value="BLL0215 PROTEIN"/>
    <property type="match status" value="1"/>
</dbReference>
<keyword evidence="1" id="KW-1133">Transmembrane helix</keyword>
<evidence type="ECO:0000313" key="4">
    <source>
        <dbReference type="Proteomes" id="UP000178851"/>
    </source>
</evidence>
<comment type="caution">
    <text evidence="3">The sequence shown here is derived from an EMBL/GenBank/DDBJ whole genome shotgun (WGS) entry which is preliminary data.</text>
</comment>
<feature type="transmembrane region" description="Helical" evidence="1">
    <location>
        <begin position="76"/>
        <end position="95"/>
    </location>
</feature>
<feature type="transmembrane region" description="Helical" evidence="1">
    <location>
        <begin position="49"/>
        <end position="70"/>
    </location>
</feature>
<evidence type="ECO:0000256" key="1">
    <source>
        <dbReference type="SAM" id="Phobius"/>
    </source>
</evidence>
<reference evidence="3 4" key="1">
    <citation type="journal article" date="2016" name="Nat. Commun.">
        <title>Thousands of microbial genomes shed light on interconnected biogeochemical processes in an aquifer system.</title>
        <authorList>
            <person name="Anantharaman K."/>
            <person name="Brown C.T."/>
            <person name="Hug L.A."/>
            <person name="Sharon I."/>
            <person name="Castelle C.J."/>
            <person name="Probst A.J."/>
            <person name="Thomas B.C."/>
            <person name="Singh A."/>
            <person name="Wilkins M.J."/>
            <person name="Karaoz U."/>
            <person name="Brodie E.L."/>
            <person name="Williams K.H."/>
            <person name="Hubbard S.S."/>
            <person name="Banfield J.F."/>
        </authorList>
    </citation>
    <scope>NUCLEOTIDE SEQUENCE [LARGE SCALE GENOMIC DNA]</scope>
</reference>
<dbReference type="Proteomes" id="UP000178851">
    <property type="component" value="Unassembled WGS sequence"/>
</dbReference>
<keyword evidence="1" id="KW-0812">Transmembrane</keyword>
<gene>
    <name evidence="3" type="ORF">A2627_05760</name>
</gene>
<sequence length="197" mass="22826">MPDDVHNLPGHSHNPLASYCYYPDKADFIEKDPEEKIVLIVRRHPITNVPWIILSVIMLFVPVVVTSFSFLSFLPIRFQIVGIVVWYLISVAFAFEKFLNWFFNVNIITDERVFDVDFVNLVYREITDANLDQIQDVTVKVGSVIRTIFNYGDISIQTAAEIPEIEFDAIPNPDLVAKILRELRVEEEQEKLEGRVR</sequence>
<proteinExistence type="predicted"/>
<evidence type="ECO:0000259" key="2">
    <source>
        <dbReference type="Pfam" id="PF03703"/>
    </source>
</evidence>
<dbReference type="AlphaFoldDB" id="A0A1F7YHW0"/>
<dbReference type="PANTHER" id="PTHR37938:SF1">
    <property type="entry name" value="BLL0215 PROTEIN"/>
    <property type="match status" value="1"/>
</dbReference>
<name>A0A1F7YHW0_9BACT</name>
<protein>
    <recommendedName>
        <fullName evidence="2">YdbS-like PH domain-containing protein</fullName>
    </recommendedName>
</protein>
<evidence type="ECO:0000313" key="3">
    <source>
        <dbReference type="EMBL" id="OGM26883.1"/>
    </source>
</evidence>
<dbReference type="InterPro" id="IPR005182">
    <property type="entry name" value="YdbS-like_PH"/>
</dbReference>
<accession>A0A1F7YHW0</accession>
<dbReference type="Pfam" id="PF03703">
    <property type="entry name" value="bPH_2"/>
    <property type="match status" value="1"/>
</dbReference>
<organism evidence="3 4">
    <name type="scientific">Candidatus Woesebacteria bacterium RIFCSPHIGHO2_01_FULL_39_28</name>
    <dbReference type="NCBI Taxonomy" id="1802496"/>
    <lineage>
        <taxon>Bacteria</taxon>
        <taxon>Candidatus Woeseibacteriota</taxon>
    </lineage>
</organism>